<dbReference type="PANTHER" id="PTHR46796">
    <property type="entry name" value="HTH-TYPE TRANSCRIPTIONAL ACTIVATOR RHAS-RELATED"/>
    <property type="match status" value="1"/>
</dbReference>
<dbReference type="InterPro" id="IPR009057">
    <property type="entry name" value="Homeodomain-like_sf"/>
</dbReference>
<dbReference type="InterPro" id="IPR014710">
    <property type="entry name" value="RmlC-like_jellyroll"/>
</dbReference>
<dbReference type="SMART" id="SM00342">
    <property type="entry name" value="HTH_ARAC"/>
    <property type="match status" value="1"/>
</dbReference>
<keyword evidence="3" id="KW-0010">Activator</keyword>
<evidence type="ECO:0000256" key="1">
    <source>
        <dbReference type="ARBA" id="ARBA00023015"/>
    </source>
</evidence>
<accession>A0ABV7Y3H7</accession>
<dbReference type="EMBL" id="JBHRZH010000001">
    <property type="protein sequence ID" value="MFC3759367.1"/>
    <property type="molecule type" value="Genomic_DNA"/>
</dbReference>
<dbReference type="Pfam" id="PF12833">
    <property type="entry name" value="HTH_18"/>
    <property type="match status" value="1"/>
</dbReference>
<dbReference type="PROSITE" id="PS00041">
    <property type="entry name" value="HTH_ARAC_FAMILY_1"/>
    <property type="match status" value="1"/>
</dbReference>
<keyword evidence="4" id="KW-0804">Transcription</keyword>
<keyword evidence="7" id="KW-1185">Reference proteome</keyword>
<dbReference type="InterPro" id="IPR018062">
    <property type="entry name" value="HTH_AraC-typ_CS"/>
</dbReference>
<comment type="caution">
    <text evidence="6">The sequence shown here is derived from an EMBL/GenBank/DDBJ whole genome shotgun (WGS) entry which is preliminary data.</text>
</comment>
<dbReference type="SUPFAM" id="SSF51215">
    <property type="entry name" value="Regulatory protein AraC"/>
    <property type="match status" value="1"/>
</dbReference>
<dbReference type="InterPro" id="IPR050204">
    <property type="entry name" value="AraC_XylS_family_regulators"/>
</dbReference>
<keyword evidence="1" id="KW-0805">Transcription regulation</keyword>
<name>A0ABV7Y3H7_9ACTN</name>
<protein>
    <submittedName>
        <fullName evidence="6">Helix-turn-helix domain-containing protein</fullName>
    </submittedName>
</protein>
<dbReference type="InterPro" id="IPR003313">
    <property type="entry name" value="AraC-bd"/>
</dbReference>
<organism evidence="6 7">
    <name type="scientific">Tenggerimyces flavus</name>
    <dbReference type="NCBI Taxonomy" id="1708749"/>
    <lineage>
        <taxon>Bacteria</taxon>
        <taxon>Bacillati</taxon>
        <taxon>Actinomycetota</taxon>
        <taxon>Actinomycetes</taxon>
        <taxon>Propionibacteriales</taxon>
        <taxon>Nocardioidaceae</taxon>
        <taxon>Tenggerimyces</taxon>
    </lineage>
</organism>
<evidence type="ECO:0000256" key="3">
    <source>
        <dbReference type="ARBA" id="ARBA00023159"/>
    </source>
</evidence>
<feature type="domain" description="HTH araC/xylS-type" evidence="5">
    <location>
        <begin position="160"/>
        <end position="264"/>
    </location>
</feature>
<dbReference type="Gene3D" id="1.10.10.60">
    <property type="entry name" value="Homeodomain-like"/>
    <property type="match status" value="2"/>
</dbReference>
<proteinExistence type="predicted"/>
<dbReference type="Gene3D" id="2.60.120.10">
    <property type="entry name" value="Jelly Rolls"/>
    <property type="match status" value="1"/>
</dbReference>
<gene>
    <name evidence="6" type="ORF">ACFOUW_00815</name>
</gene>
<dbReference type="Pfam" id="PF02311">
    <property type="entry name" value="AraC_binding"/>
    <property type="match status" value="1"/>
</dbReference>
<dbReference type="SUPFAM" id="SSF46689">
    <property type="entry name" value="Homeodomain-like"/>
    <property type="match status" value="1"/>
</dbReference>
<evidence type="ECO:0000259" key="5">
    <source>
        <dbReference type="PROSITE" id="PS01124"/>
    </source>
</evidence>
<dbReference type="PANTHER" id="PTHR46796:SF6">
    <property type="entry name" value="ARAC SUBFAMILY"/>
    <property type="match status" value="1"/>
</dbReference>
<evidence type="ECO:0000256" key="2">
    <source>
        <dbReference type="ARBA" id="ARBA00023125"/>
    </source>
</evidence>
<dbReference type="PROSITE" id="PS01124">
    <property type="entry name" value="HTH_ARAC_FAMILY_2"/>
    <property type="match status" value="1"/>
</dbReference>
<dbReference type="InterPro" id="IPR018060">
    <property type="entry name" value="HTH_AraC"/>
</dbReference>
<evidence type="ECO:0000313" key="7">
    <source>
        <dbReference type="Proteomes" id="UP001595699"/>
    </source>
</evidence>
<sequence>MTCRVVVRFGVAVAHYPPKATYGPRVLDDFEFVWMLSGSARWECGDLDLPLRPGTLLLARPGMRHRFAWDPRRPTAHAYAHFSVPSRGLLPAPDTWPLTRALTPADPMAALCRYLLWLSRTPGPATAERANDMVGCLLDLFVAGPLPSDESVDGLPEHVERLVDHVQSAWRSGSGEARALSLAELATAARVSSGHLSRLFRERFAVGPVAAIELVRLARAATLLQRSNLSVGAVSESCGFANPFHFSRRFSSAYGASPRAYRAASGEADPLEPVVRAGLLPLAHRLLLEDA</sequence>
<reference evidence="7" key="1">
    <citation type="journal article" date="2019" name="Int. J. Syst. Evol. Microbiol.">
        <title>The Global Catalogue of Microorganisms (GCM) 10K type strain sequencing project: providing services to taxonomists for standard genome sequencing and annotation.</title>
        <authorList>
            <consortium name="The Broad Institute Genomics Platform"/>
            <consortium name="The Broad Institute Genome Sequencing Center for Infectious Disease"/>
            <person name="Wu L."/>
            <person name="Ma J."/>
        </authorList>
    </citation>
    <scope>NUCLEOTIDE SEQUENCE [LARGE SCALE GENOMIC DNA]</scope>
    <source>
        <strain evidence="7">CGMCC 4.7241</strain>
    </source>
</reference>
<keyword evidence="2" id="KW-0238">DNA-binding</keyword>
<dbReference type="Proteomes" id="UP001595699">
    <property type="component" value="Unassembled WGS sequence"/>
</dbReference>
<dbReference type="RefSeq" id="WP_205122236.1">
    <property type="nucleotide sequence ID" value="NZ_JAFBCM010000001.1"/>
</dbReference>
<dbReference type="InterPro" id="IPR037923">
    <property type="entry name" value="HTH-like"/>
</dbReference>
<evidence type="ECO:0000313" key="6">
    <source>
        <dbReference type="EMBL" id="MFC3759367.1"/>
    </source>
</evidence>
<evidence type="ECO:0000256" key="4">
    <source>
        <dbReference type="ARBA" id="ARBA00023163"/>
    </source>
</evidence>